<protein>
    <submittedName>
        <fullName evidence="6">LysR family transcriptional regulator</fullName>
    </submittedName>
</protein>
<dbReference type="InterPro" id="IPR000847">
    <property type="entry name" value="LysR_HTH_N"/>
</dbReference>
<dbReference type="SUPFAM" id="SSF53850">
    <property type="entry name" value="Periplasmic binding protein-like II"/>
    <property type="match status" value="1"/>
</dbReference>
<gene>
    <name evidence="6" type="ORF">CWI73_11130</name>
</gene>
<dbReference type="GO" id="GO:0006351">
    <property type="term" value="P:DNA-templated transcription"/>
    <property type="evidence" value="ECO:0007669"/>
    <property type="project" value="TreeGrafter"/>
</dbReference>
<name>A0A432YME3_9GAMM</name>
<proteinExistence type="inferred from homology"/>
<dbReference type="AlphaFoldDB" id="A0A432YME3"/>
<dbReference type="EMBL" id="PIQA01000013">
    <property type="protein sequence ID" value="RUO62015.1"/>
    <property type="molecule type" value="Genomic_DNA"/>
</dbReference>
<dbReference type="Gene3D" id="3.40.190.290">
    <property type="match status" value="1"/>
</dbReference>
<evidence type="ECO:0000256" key="1">
    <source>
        <dbReference type="ARBA" id="ARBA00009437"/>
    </source>
</evidence>
<comment type="similarity">
    <text evidence="1">Belongs to the LysR transcriptional regulatory family.</text>
</comment>
<dbReference type="GO" id="GO:0003700">
    <property type="term" value="F:DNA-binding transcription factor activity"/>
    <property type="evidence" value="ECO:0007669"/>
    <property type="project" value="InterPro"/>
</dbReference>
<accession>A0A432YME3</accession>
<sequence length="285" mass="31912">MNPKMIRSMKAFTRTVELNSMSGAAKELHMTVSAVSQQLQRLEKDNGIALFHRNTRTLTLTEAGKVFYQSCLDMLNIASRNQEQWEALTKTPQGQIKMIAPVGFGGGLLSEPLKQLQQEFKNVHFQLHMTDEPIDLITAGADLAIRIAPLADSSLYARHLVDWNMIPCIAASHPAAQKPISCFNDLPQDCFIGHMSNSSELEFPQPKIMLNNMQTVVQLTLDGVGYALLPEPEVKHYIESGHLLRLLPEWTGSPYSVHAILPVKDNIPAKTERTVEVLSEFFHRL</sequence>
<dbReference type="SUPFAM" id="SSF46785">
    <property type="entry name" value="Winged helix' DNA-binding domain"/>
    <property type="match status" value="1"/>
</dbReference>
<dbReference type="InterPro" id="IPR058163">
    <property type="entry name" value="LysR-type_TF_proteobact-type"/>
</dbReference>
<dbReference type="Pfam" id="PF00126">
    <property type="entry name" value="HTH_1"/>
    <property type="match status" value="1"/>
</dbReference>
<comment type="caution">
    <text evidence="6">The sequence shown here is derived from an EMBL/GenBank/DDBJ whole genome shotgun (WGS) entry which is preliminary data.</text>
</comment>
<dbReference type="InterPro" id="IPR005119">
    <property type="entry name" value="LysR_subst-bd"/>
</dbReference>
<keyword evidence="2" id="KW-0805">Transcription regulation</keyword>
<dbReference type="GO" id="GO:0043565">
    <property type="term" value="F:sequence-specific DNA binding"/>
    <property type="evidence" value="ECO:0007669"/>
    <property type="project" value="TreeGrafter"/>
</dbReference>
<dbReference type="PROSITE" id="PS50931">
    <property type="entry name" value="HTH_LYSR"/>
    <property type="match status" value="1"/>
</dbReference>
<keyword evidence="3" id="KW-0238">DNA-binding</keyword>
<dbReference type="Pfam" id="PF03466">
    <property type="entry name" value="LysR_substrate"/>
    <property type="match status" value="1"/>
</dbReference>
<dbReference type="InterPro" id="IPR036390">
    <property type="entry name" value="WH_DNA-bd_sf"/>
</dbReference>
<dbReference type="FunFam" id="1.10.10.10:FF:000001">
    <property type="entry name" value="LysR family transcriptional regulator"/>
    <property type="match status" value="1"/>
</dbReference>
<dbReference type="Proteomes" id="UP000288361">
    <property type="component" value="Unassembled WGS sequence"/>
</dbReference>
<reference evidence="6 7" key="1">
    <citation type="journal article" date="2011" name="Front. Microbiol.">
        <title>Genomic signatures of strain selection and enhancement in Bacillus atrophaeus var. globigii, a historical biowarfare simulant.</title>
        <authorList>
            <person name="Gibbons H.S."/>
            <person name="Broomall S.M."/>
            <person name="McNew L.A."/>
            <person name="Daligault H."/>
            <person name="Chapman C."/>
            <person name="Bruce D."/>
            <person name="Karavis M."/>
            <person name="Krepps M."/>
            <person name="McGregor P.A."/>
            <person name="Hong C."/>
            <person name="Park K.H."/>
            <person name="Akmal A."/>
            <person name="Feldman A."/>
            <person name="Lin J.S."/>
            <person name="Chang W.E."/>
            <person name="Higgs B.W."/>
            <person name="Demirev P."/>
            <person name="Lindquist J."/>
            <person name="Liem A."/>
            <person name="Fochler E."/>
            <person name="Read T.D."/>
            <person name="Tapia R."/>
            <person name="Johnson S."/>
            <person name="Bishop-Lilly K.A."/>
            <person name="Detter C."/>
            <person name="Han C."/>
            <person name="Sozhamannan S."/>
            <person name="Rosenzweig C.N."/>
            <person name="Skowronski E.W."/>
        </authorList>
    </citation>
    <scope>NUCLEOTIDE SEQUENCE [LARGE SCALE GENOMIC DNA]</scope>
    <source>
        <strain evidence="6 7">TPS4-2</strain>
    </source>
</reference>
<dbReference type="CDD" id="cd08422">
    <property type="entry name" value="PBP2_CrgA_like"/>
    <property type="match status" value="1"/>
</dbReference>
<keyword evidence="4" id="KW-0804">Transcription</keyword>
<feature type="domain" description="HTH lysR-type" evidence="5">
    <location>
        <begin position="1"/>
        <end position="61"/>
    </location>
</feature>
<dbReference type="Gene3D" id="1.10.10.10">
    <property type="entry name" value="Winged helix-like DNA-binding domain superfamily/Winged helix DNA-binding domain"/>
    <property type="match status" value="1"/>
</dbReference>
<evidence type="ECO:0000256" key="3">
    <source>
        <dbReference type="ARBA" id="ARBA00023125"/>
    </source>
</evidence>
<evidence type="ECO:0000256" key="4">
    <source>
        <dbReference type="ARBA" id="ARBA00023163"/>
    </source>
</evidence>
<dbReference type="RefSeq" id="WP_126752844.1">
    <property type="nucleotide sequence ID" value="NZ_JBHUMT010000003.1"/>
</dbReference>
<evidence type="ECO:0000256" key="2">
    <source>
        <dbReference type="ARBA" id="ARBA00023015"/>
    </source>
</evidence>
<organism evidence="6 7">
    <name type="scientific">Idiomarina piscisalsi</name>
    <dbReference type="NCBI Taxonomy" id="1096243"/>
    <lineage>
        <taxon>Bacteria</taxon>
        <taxon>Pseudomonadati</taxon>
        <taxon>Pseudomonadota</taxon>
        <taxon>Gammaproteobacteria</taxon>
        <taxon>Alteromonadales</taxon>
        <taxon>Idiomarinaceae</taxon>
        <taxon>Idiomarina</taxon>
    </lineage>
</organism>
<dbReference type="InterPro" id="IPR036388">
    <property type="entry name" value="WH-like_DNA-bd_sf"/>
</dbReference>
<evidence type="ECO:0000313" key="7">
    <source>
        <dbReference type="Proteomes" id="UP000288361"/>
    </source>
</evidence>
<dbReference type="PANTHER" id="PTHR30537:SF30">
    <property type="entry name" value="TRANSCRIPTIONAL REGULATOR-RELATED"/>
    <property type="match status" value="1"/>
</dbReference>
<dbReference type="PANTHER" id="PTHR30537">
    <property type="entry name" value="HTH-TYPE TRANSCRIPTIONAL REGULATOR"/>
    <property type="match status" value="1"/>
</dbReference>
<evidence type="ECO:0000313" key="6">
    <source>
        <dbReference type="EMBL" id="RUO62015.1"/>
    </source>
</evidence>
<evidence type="ECO:0000259" key="5">
    <source>
        <dbReference type="PROSITE" id="PS50931"/>
    </source>
</evidence>